<sequence>MSRLGTITRRSFLVASAAIAGGVAFGIYKLRQPIPNPLDPGEGSALNAFLVIDQDGVTAISGRADMGQGAQSTLAMLLAEELDVDWESVRVAHGPASVAYYNAAMMESALPGAEYNKSSWMRTVGAFVGNAGGRFLGTQITGGSTSVRDGFDKMRLAGASARETLKLAAAERLGVAADRLRTEAGAVVAPDGTRLPYAELAEAAARIEPPQTEPRPRADWRLLGKDQPRRDMAAKVTGTQAYGIDTRLPGMKFASLRMNPRLGGGLRGFDPAPALAIPGVEQVLDIDGGIAVVARNSWAAMQGAQAVDCDWGPAPYPDTTEAIFARIEAAFDDSPNSTMRDDGPEAQDGTEITAEYRLPYLAHAPLEPMNATALFEDGRLTLWSPNQAPLVQQRTAARGAGIEPEQVTVHTTAMGGGFGRRGESDYSELAARVARQMPGVPVQVIWSREEDMTHDFYRPGVIARLRGVVADGTAKQLDARIAGQGMTAQVAPRLFDIPVGGPDRALVEGLFDQPYAIPSYRVRGYTAEMDFPVSFWRSVGASHNGFIHESFIDELAHAAGRDPMEFRLDLVRPESAVAAGVLEAVRAMSDWDNARASGRALGVAMVWSFGTPVAQVIEVEDQDGAIRIARAWIACDPGIALDPLNLRAQMEGGLIFGLSAALHGQITVSDGMVEQWNFPDTDGLRISGAPRIEVQVLETNPHLGGVGEPGTPPAAPALANAIFALTGTRARELPLDRQFDFVL</sequence>
<dbReference type="AlphaFoldDB" id="A0A2U2CCC4"/>
<dbReference type="SMART" id="SM01008">
    <property type="entry name" value="Ald_Xan_dh_C"/>
    <property type="match status" value="1"/>
</dbReference>
<dbReference type="GeneID" id="94364689"/>
<evidence type="ECO:0000259" key="2">
    <source>
        <dbReference type="SMART" id="SM01008"/>
    </source>
</evidence>
<dbReference type="Pfam" id="PF20256">
    <property type="entry name" value="MoCoBD_2"/>
    <property type="match status" value="2"/>
</dbReference>
<dbReference type="InterPro" id="IPR012368">
    <property type="entry name" value="OxRdtase_Mopterin-bd_su_IorB"/>
</dbReference>
<reference evidence="3 4" key="1">
    <citation type="submission" date="2018-05" db="EMBL/GenBank/DDBJ databases">
        <title>Pararhodobacter marina sp. nov., isolated from deep-sea water of the Indian Ocean.</title>
        <authorList>
            <person name="Lai Q.Sr."/>
            <person name="Liu X."/>
            <person name="Shao Z."/>
        </authorList>
    </citation>
    <scope>NUCLEOTIDE SEQUENCE [LARGE SCALE GENOMIC DNA]</scope>
    <source>
        <strain evidence="3 4">CIC4N-9</strain>
    </source>
</reference>
<dbReference type="OrthoDB" id="9767994at2"/>
<dbReference type="SUPFAM" id="SSF56003">
    <property type="entry name" value="Molybdenum cofactor-binding domain"/>
    <property type="match status" value="2"/>
</dbReference>
<evidence type="ECO:0000256" key="1">
    <source>
        <dbReference type="SAM" id="Phobius"/>
    </source>
</evidence>
<comment type="caution">
    <text evidence="3">The sequence shown here is derived from an EMBL/GenBank/DDBJ whole genome shotgun (WGS) entry which is preliminary data.</text>
</comment>
<dbReference type="InterPro" id="IPR000674">
    <property type="entry name" value="Ald_Oxase/Xan_DH_a/b"/>
</dbReference>
<feature type="transmembrane region" description="Helical" evidence="1">
    <location>
        <begin position="12"/>
        <end position="30"/>
    </location>
</feature>
<dbReference type="InterPro" id="IPR046867">
    <property type="entry name" value="AldOxase/xan_DH_MoCoBD2"/>
</dbReference>
<evidence type="ECO:0000313" key="4">
    <source>
        <dbReference type="Proteomes" id="UP000244940"/>
    </source>
</evidence>
<dbReference type="NCBIfam" id="TIGR01409">
    <property type="entry name" value="TAT_signal_seq"/>
    <property type="match status" value="1"/>
</dbReference>
<organism evidence="3 4">
    <name type="scientific">Pararhodobacter marinus</name>
    <dbReference type="NCBI Taxonomy" id="2184063"/>
    <lineage>
        <taxon>Bacteria</taxon>
        <taxon>Pseudomonadati</taxon>
        <taxon>Pseudomonadota</taxon>
        <taxon>Alphaproteobacteria</taxon>
        <taxon>Rhodobacterales</taxon>
        <taxon>Paracoccaceae</taxon>
        <taxon>Pararhodobacter</taxon>
    </lineage>
</organism>
<dbReference type="PIRSF" id="PIRSF036389">
    <property type="entry name" value="IOR_B"/>
    <property type="match status" value="1"/>
</dbReference>
<keyword evidence="4" id="KW-1185">Reference proteome</keyword>
<dbReference type="PROSITE" id="PS51318">
    <property type="entry name" value="TAT"/>
    <property type="match status" value="1"/>
</dbReference>
<dbReference type="RefSeq" id="WP_109532659.1">
    <property type="nucleotide sequence ID" value="NZ_QEYD01000004.1"/>
</dbReference>
<dbReference type="PANTHER" id="PTHR47495:SF2">
    <property type="entry name" value="ALDEHYDE DEHYDROGENASE"/>
    <property type="match status" value="1"/>
</dbReference>
<protein>
    <submittedName>
        <fullName evidence="3">Isoquinoline 1-oxidoreductase</fullName>
    </submittedName>
</protein>
<dbReference type="Gene3D" id="3.30.365.10">
    <property type="entry name" value="Aldehyde oxidase/xanthine dehydrogenase, molybdopterin binding domain"/>
    <property type="match status" value="4"/>
</dbReference>
<dbReference type="EMBL" id="QEYD01000004">
    <property type="protein sequence ID" value="PWE29545.1"/>
    <property type="molecule type" value="Genomic_DNA"/>
</dbReference>
<feature type="domain" description="Aldehyde oxidase/xanthine dehydrogenase a/b hammerhead" evidence="2">
    <location>
        <begin position="237"/>
        <end position="315"/>
    </location>
</feature>
<dbReference type="InterPro" id="IPR006311">
    <property type="entry name" value="TAT_signal"/>
</dbReference>
<keyword evidence="1" id="KW-1133">Transmembrane helix</keyword>
<name>A0A2U2CCC4_9RHOB</name>
<dbReference type="InterPro" id="IPR052516">
    <property type="entry name" value="N-heterocyclic_Hydroxylase"/>
</dbReference>
<keyword evidence="1" id="KW-0472">Membrane</keyword>
<dbReference type="InterPro" id="IPR008274">
    <property type="entry name" value="AldOxase/xan_DH_MoCoBD1"/>
</dbReference>
<dbReference type="Proteomes" id="UP000244940">
    <property type="component" value="Unassembled WGS sequence"/>
</dbReference>
<dbReference type="Gene3D" id="3.90.1170.50">
    <property type="entry name" value="Aldehyde oxidase/xanthine dehydrogenase, a/b hammerhead"/>
    <property type="match status" value="1"/>
</dbReference>
<dbReference type="Pfam" id="PF02738">
    <property type="entry name" value="MoCoBD_1"/>
    <property type="match status" value="1"/>
</dbReference>
<gene>
    <name evidence="3" type="ORF">C4N9_07295</name>
</gene>
<accession>A0A2U2CCC4</accession>
<dbReference type="GO" id="GO:0016491">
    <property type="term" value="F:oxidoreductase activity"/>
    <property type="evidence" value="ECO:0007669"/>
    <property type="project" value="InterPro"/>
</dbReference>
<keyword evidence="1" id="KW-0812">Transmembrane</keyword>
<dbReference type="InterPro" id="IPR037165">
    <property type="entry name" value="AldOxase/xan_DH_Mopterin-bd_sf"/>
</dbReference>
<proteinExistence type="predicted"/>
<dbReference type="PANTHER" id="PTHR47495">
    <property type="entry name" value="ALDEHYDE DEHYDROGENASE"/>
    <property type="match status" value="1"/>
</dbReference>
<dbReference type="InterPro" id="IPR019546">
    <property type="entry name" value="TAT_signal_bac_arc"/>
</dbReference>
<evidence type="ECO:0000313" key="3">
    <source>
        <dbReference type="EMBL" id="PWE29545.1"/>
    </source>
</evidence>